<comment type="caution">
    <text evidence="3">The sequence shown here is derived from an EMBL/GenBank/DDBJ whole genome shotgun (WGS) entry which is preliminary data.</text>
</comment>
<dbReference type="EMBL" id="JBHSAW010000025">
    <property type="protein sequence ID" value="MFC4097775.1"/>
    <property type="molecule type" value="Genomic_DNA"/>
</dbReference>
<protein>
    <submittedName>
        <fullName evidence="3">DUF4834 family protein</fullName>
    </submittedName>
</protein>
<dbReference type="RefSeq" id="WP_192463055.1">
    <property type="nucleotide sequence ID" value="NZ_JACYFJ010000005.1"/>
</dbReference>
<evidence type="ECO:0000313" key="4">
    <source>
        <dbReference type="Proteomes" id="UP001595814"/>
    </source>
</evidence>
<gene>
    <name evidence="3" type="ORF">ACFOUT_17955</name>
</gene>
<keyword evidence="2" id="KW-0812">Transmembrane</keyword>
<evidence type="ECO:0000256" key="2">
    <source>
        <dbReference type="SAM" id="Phobius"/>
    </source>
</evidence>
<proteinExistence type="predicted"/>
<evidence type="ECO:0000256" key="1">
    <source>
        <dbReference type="SAM" id="MobiDB-lite"/>
    </source>
</evidence>
<feature type="transmembrane region" description="Helical" evidence="2">
    <location>
        <begin position="6"/>
        <end position="25"/>
    </location>
</feature>
<sequence>MAFLKTILVILLIYYLIKILAKMFAPKIFGYAARKTEQHFKEKFGEFAQQQNQPEERVGEVIIDKKPSHKKSSSKQVGDYIDFEEVD</sequence>
<keyword evidence="4" id="KW-1185">Reference proteome</keyword>
<accession>A0ABV8JY01</accession>
<dbReference type="InterPro" id="IPR032272">
    <property type="entry name" value="DUF4834"/>
</dbReference>
<evidence type="ECO:0000313" key="3">
    <source>
        <dbReference type="EMBL" id="MFC4097775.1"/>
    </source>
</evidence>
<dbReference type="Pfam" id="PF16118">
    <property type="entry name" value="DUF4834"/>
    <property type="match status" value="1"/>
</dbReference>
<organism evidence="3 4">
    <name type="scientific">Euzebyella saccharophila</name>
    <dbReference type="NCBI Taxonomy" id="679664"/>
    <lineage>
        <taxon>Bacteria</taxon>
        <taxon>Pseudomonadati</taxon>
        <taxon>Bacteroidota</taxon>
        <taxon>Flavobacteriia</taxon>
        <taxon>Flavobacteriales</taxon>
        <taxon>Flavobacteriaceae</taxon>
        <taxon>Euzebyella</taxon>
    </lineage>
</organism>
<name>A0ABV8JY01_9FLAO</name>
<feature type="region of interest" description="Disordered" evidence="1">
    <location>
        <begin position="46"/>
        <end position="87"/>
    </location>
</feature>
<keyword evidence="2" id="KW-1133">Transmembrane helix</keyword>
<keyword evidence="2" id="KW-0472">Membrane</keyword>
<reference evidence="4" key="1">
    <citation type="journal article" date="2019" name="Int. J. Syst. Evol. Microbiol.">
        <title>The Global Catalogue of Microorganisms (GCM) 10K type strain sequencing project: providing services to taxonomists for standard genome sequencing and annotation.</title>
        <authorList>
            <consortium name="The Broad Institute Genomics Platform"/>
            <consortium name="The Broad Institute Genome Sequencing Center for Infectious Disease"/>
            <person name="Wu L."/>
            <person name="Ma J."/>
        </authorList>
    </citation>
    <scope>NUCLEOTIDE SEQUENCE [LARGE SCALE GENOMIC DNA]</scope>
    <source>
        <strain evidence="4">CECT 7477</strain>
    </source>
</reference>
<feature type="compositionally biased region" description="Basic and acidic residues" evidence="1">
    <location>
        <begin position="54"/>
        <end position="66"/>
    </location>
</feature>
<dbReference type="Proteomes" id="UP001595814">
    <property type="component" value="Unassembled WGS sequence"/>
</dbReference>